<dbReference type="Proteomes" id="UP000187012">
    <property type="component" value="Unassembled WGS sequence"/>
</dbReference>
<dbReference type="GO" id="GO:0003677">
    <property type="term" value="F:DNA binding"/>
    <property type="evidence" value="ECO:0007669"/>
    <property type="project" value="InterPro"/>
</dbReference>
<accession>A0A1N7SQ29</accession>
<sequence length="92" mass="10373">MNRIPRAVYTKEHRDEAVKLVLTEGVGVSEASRQLSIPVKTLANRGRAAKAGKLKDVGRHRKPLTEVEAQLARVKRELAEVRQFAYQIKINL</sequence>
<dbReference type="GO" id="GO:0004803">
    <property type="term" value="F:transposase activity"/>
    <property type="evidence" value="ECO:0007669"/>
    <property type="project" value="InterPro"/>
</dbReference>
<name>A0A1N7SQ29_9BURK</name>
<proteinExistence type="predicted"/>
<dbReference type="InterPro" id="IPR002514">
    <property type="entry name" value="Transposase_8"/>
</dbReference>
<dbReference type="EMBL" id="CYGX02000147">
    <property type="protein sequence ID" value="SIT49550.1"/>
    <property type="molecule type" value="Genomic_DNA"/>
</dbReference>
<dbReference type="GO" id="GO:0006313">
    <property type="term" value="P:DNA transposition"/>
    <property type="evidence" value="ECO:0007669"/>
    <property type="project" value="InterPro"/>
</dbReference>
<gene>
    <name evidence="1" type="ORF">BN2475_1470009</name>
</gene>
<reference evidence="1 2" key="1">
    <citation type="submission" date="2016-12" db="EMBL/GenBank/DDBJ databases">
        <authorList>
            <person name="Song W.-J."/>
            <person name="Kurnit D.M."/>
        </authorList>
    </citation>
    <scope>NUCLEOTIDE SEQUENCE [LARGE SCALE GENOMIC DNA]</scope>
    <source>
        <strain evidence="1 2">STM7296</strain>
    </source>
</reference>
<evidence type="ECO:0000313" key="2">
    <source>
        <dbReference type="Proteomes" id="UP000187012"/>
    </source>
</evidence>
<keyword evidence="2" id="KW-1185">Reference proteome</keyword>
<dbReference type="AlphaFoldDB" id="A0A1N7SQ29"/>
<dbReference type="Pfam" id="PF01527">
    <property type="entry name" value="HTH_Tnp_1"/>
    <property type="match status" value="1"/>
</dbReference>
<dbReference type="InterPro" id="IPR009057">
    <property type="entry name" value="Homeodomain-like_sf"/>
</dbReference>
<organism evidence="1 2">
    <name type="scientific">Paraburkholderia ribeironis</name>
    <dbReference type="NCBI Taxonomy" id="1247936"/>
    <lineage>
        <taxon>Bacteria</taxon>
        <taxon>Pseudomonadati</taxon>
        <taxon>Pseudomonadota</taxon>
        <taxon>Betaproteobacteria</taxon>
        <taxon>Burkholderiales</taxon>
        <taxon>Burkholderiaceae</taxon>
        <taxon>Paraburkholderia</taxon>
    </lineage>
</organism>
<evidence type="ECO:0000313" key="1">
    <source>
        <dbReference type="EMBL" id="SIT49550.1"/>
    </source>
</evidence>
<protein>
    <submittedName>
        <fullName evidence="1">Transposase</fullName>
    </submittedName>
</protein>
<dbReference type="SUPFAM" id="SSF46689">
    <property type="entry name" value="Homeodomain-like"/>
    <property type="match status" value="1"/>
</dbReference>